<organism evidence="1 2">
    <name type="scientific">Exophiala dermatitidis (strain ATCC 34100 / CBS 525.76 / NIH/UT8656)</name>
    <name type="common">Black yeast</name>
    <name type="synonym">Wangiella dermatitidis</name>
    <dbReference type="NCBI Taxonomy" id="858893"/>
    <lineage>
        <taxon>Eukaryota</taxon>
        <taxon>Fungi</taxon>
        <taxon>Dikarya</taxon>
        <taxon>Ascomycota</taxon>
        <taxon>Pezizomycotina</taxon>
        <taxon>Eurotiomycetes</taxon>
        <taxon>Chaetothyriomycetidae</taxon>
        <taxon>Chaetothyriales</taxon>
        <taxon>Herpotrichiellaceae</taxon>
        <taxon>Exophiala</taxon>
    </lineage>
</organism>
<dbReference type="InParanoid" id="H6C010"/>
<dbReference type="GeneID" id="20309846"/>
<dbReference type="VEuPathDB" id="FungiDB:HMPREF1120_05207"/>
<keyword evidence="2" id="KW-1185">Reference proteome</keyword>
<dbReference type="AlphaFoldDB" id="H6C010"/>
<protein>
    <submittedName>
        <fullName evidence="1">Uncharacterized protein</fullName>
    </submittedName>
</protein>
<gene>
    <name evidence="1" type="ORF">HMPREF1120_05207</name>
</gene>
<reference evidence="1" key="1">
    <citation type="submission" date="2011-07" db="EMBL/GenBank/DDBJ databases">
        <title>The Genome Sequence of Exophiala (Wangiella) dermatitidis NIH/UT8656.</title>
        <authorList>
            <consortium name="The Broad Institute Genome Sequencing Platform"/>
            <person name="Cuomo C."/>
            <person name="Wang Z."/>
            <person name="Hunicke-Smith S."/>
            <person name="Szanislo P.J."/>
            <person name="Earl A."/>
            <person name="Young S.K."/>
            <person name="Zeng Q."/>
            <person name="Gargeya S."/>
            <person name="Fitzgerald M."/>
            <person name="Haas B."/>
            <person name="Abouelleil A."/>
            <person name="Alvarado L."/>
            <person name="Arachchi H.M."/>
            <person name="Berlin A."/>
            <person name="Brown A."/>
            <person name="Chapman S.B."/>
            <person name="Chen Z."/>
            <person name="Dunbar C."/>
            <person name="Freedman E."/>
            <person name="Gearin G."/>
            <person name="Gellesch M."/>
            <person name="Goldberg J."/>
            <person name="Griggs A."/>
            <person name="Gujja S."/>
            <person name="Heiman D."/>
            <person name="Howarth C."/>
            <person name="Larson L."/>
            <person name="Lui A."/>
            <person name="MacDonald P.J.P."/>
            <person name="Montmayeur A."/>
            <person name="Murphy C."/>
            <person name="Neiman D."/>
            <person name="Pearson M."/>
            <person name="Priest M."/>
            <person name="Roberts A."/>
            <person name="Saif S."/>
            <person name="Shea T."/>
            <person name="Shenoy N."/>
            <person name="Sisk P."/>
            <person name="Stolte C."/>
            <person name="Sykes S."/>
            <person name="Wortman J."/>
            <person name="Nusbaum C."/>
            <person name="Birren B."/>
        </authorList>
    </citation>
    <scope>NUCLEOTIDE SEQUENCE</scope>
    <source>
        <strain evidence="1">NIH/UT8656</strain>
    </source>
</reference>
<dbReference type="EMBL" id="JH226133">
    <property type="protein sequence ID" value="EHY57159.1"/>
    <property type="molecule type" value="Genomic_DNA"/>
</dbReference>
<dbReference type="HOGENOM" id="CLU_1686577_0_0_1"/>
<evidence type="ECO:0000313" key="2">
    <source>
        <dbReference type="Proteomes" id="UP000007304"/>
    </source>
</evidence>
<sequence>MPAEPYLQALPDHCSALCLTLNEPSTAPTAGLRVALEALHLDTRIEFLVVRVSPLTEICLNAGEIQRRDDSLADVAPSSSSWPMPAPLLLLLLLLTRLLLNATSNLTYRSRISNDTIHSPFPPSIISKEIFLAHPQIGGVYTDISNGEISFQSCSF</sequence>
<dbReference type="RefSeq" id="XP_009157620.1">
    <property type="nucleotide sequence ID" value="XM_009159372.1"/>
</dbReference>
<accession>H6C010</accession>
<proteinExistence type="predicted"/>
<name>H6C010_EXODN</name>
<dbReference type="Proteomes" id="UP000007304">
    <property type="component" value="Unassembled WGS sequence"/>
</dbReference>
<evidence type="ECO:0000313" key="1">
    <source>
        <dbReference type="EMBL" id="EHY57159.1"/>
    </source>
</evidence>